<dbReference type="GO" id="GO:0016042">
    <property type="term" value="P:lipid catabolic process"/>
    <property type="evidence" value="ECO:0007669"/>
    <property type="project" value="InterPro"/>
</dbReference>
<accession>A0AAD4CS10</accession>
<sequence length="472" mass="50075">MVALLKVPMRLALLALLGLTVTARPATWSLATRGLVEDPTQDPFYQPPEGFENEAPGAILRTRNVISSFFGLIPNPVEAHQILYRTTAVDGSAISTVTTIFKPWVPKTDRFVSFHTAYDSASINCTPSYQYQLGTPQTSLIASVEMIIIEIYLAMGYIVASPDYEGPDAAFGPGHLEGMGVLDGMRAVSNYHKKLGLDSASPMIVGAGYSGGAIATGWAASLHPTYAPELNVKGWVAGGTPANLTGTLVFIDDTPFSGFIPAAIVGLSAPSAYGAELTPVIDSIITENGREKLDFAATQCAVADLVGFFDQSLFDTDIQTLGAGILQEPTIAKVLADNTMGVDPNDTPTVPMFMYHATQDEIIPYSDADVLVDTWCSRGASVKFTTLEAGGHATSEIIGLPDAISFVKTAFEGKTESGCSRDSKLTDSLNPLALGLNLEPLLVQLVHALTMLGDQDSEMAQNLSVLDKTVST</sequence>
<keyword evidence="4" id="KW-1185">Reference proteome</keyword>
<dbReference type="AlphaFoldDB" id="A0AAD4CS10"/>
<proteinExistence type="predicted"/>
<dbReference type="Gene3D" id="3.40.50.1820">
    <property type="entry name" value="alpha/beta hydrolase"/>
    <property type="match status" value="1"/>
</dbReference>
<dbReference type="Proteomes" id="UP001194746">
    <property type="component" value="Unassembled WGS sequence"/>
</dbReference>
<keyword evidence="2" id="KW-0732">Signal</keyword>
<feature type="chain" id="PRO_5042250999" description="Lipase, secreted" evidence="2">
    <location>
        <begin position="24"/>
        <end position="472"/>
    </location>
</feature>
<keyword evidence="1" id="KW-0378">Hydrolase</keyword>
<comment type="caution">
    <text evidence="3">The sequence shown here is derived from an EMBL/GenBank/DDBJ whole genome shotgun (WGS) entry which is preliminary data.</text>
</comment>
<dbReference type="Pfam" id="PF03583">
    <property type="entry name" value="LIP"/>
    <property type="match status" value="1"/>
</dbReference>
<dbReference type="InterPro" id="IPR005152">
    <property type="entry name" value="Lipase_secreted"/>
</dbReference>
<dbReference type="SUPFAM" id="SSF53474">
    <property type="entry name" value="alpha/beta-Hydrolases"/>
    <property type="match status" value="1"/>
</dbReference>
<dbReference type="PANTHER" id="PTHR34853:SF5">
    <property type="entry name" value="LIP-DOMAIN-CONTAINING PROTEIN-RELATED"/>
    <property type="match status" value="1"/>
</dbReference>
<organism evidence="3 4">
    <name type="scientific">Aspergillus nanangensis</name>
    <dbReference type="NCBI Taxonomy" id="2582783"/>
    <lineage>
        <taxon>Eukaryota</taxon>
        <taxon>Fungi</taxon>
        <taxon>Dikarya</taxon>
        <taxon>Ascomycota</taxon>
        <taxon>Pezizomycotina</taxon>
        <taxon>Eurotiomycetes</taxon>
        <taxon>Eurotiomycetidae</taxon>
        <taxon>Eurotiales</taxon>
        <taxon>Aspergillaceae</taxon>
        <taxon>Aspergillus</taxon>
        <taxon>Aspergillus subgen. Circumdati</taxon>
    </lineage>
</organism>
<dbReference type="Gene3D" id="1.10.260.130">
    <property type="match status" value="1"/>
</dbReference>
<feature type="signal peptide" evidence="2">
    <location>
        <begin position="1"/>
        <end position="23"/>
    </location>
</feature>
<evidence type="ECO:0000256" key="1">
    <source>
        <dbReference type="ARBA" id="ARBA00022801"/>
    </source>
</evidence>
<dbReference type="PIRSF" id="PIRSF029171">
    <property type="entry name" value="Esterase_LipA"/>
    <property type="match status" value="1"/>
</dbReference>
<name>A0AAD4CS10_ASPNN</name>
<evidence type="ECO:0000313" key="3">
    <source>
        <dbReference type="EMBL" id="KAF9891650.1"/>
    </source>
</evidence>
<protein>
    <recommendedName>
        <fullName evidence="5">Lipase, secreted</fullName>
    </recommendedName>
</protein>
<dbReference type="InterPro" id="IPR029058">
    <property type="entry name" value="AB_hydrolase_fold"/>
</dbReference>
<evidence type="ECO:0008006" key="5">
    <source>
        <dbReference type="Google" id="ProtNLM"/>
    </source>
</evidence>
<gene>
    <name evidence="3" type="ORF">FE257_003662</name>
</gene>
<dbReference type="PANTHER" id="PTHR34853">
    <property type="match status" value="1"/>
</dbReference>
<reference evidence="3" key="2">
    <citation type="submission" date="2020-02" db="EMBL/GenBank/DDBJ databases">
        <authorList>
            <person name="Gilchrist C.L.M."/>
            <person name="Chooi Y.-H."/>
        </authorList>
    </citation>
    <scope>NUCLEOTIDE SEQUENCE</scope>
    <source>
        <strain evidence="3">MST-FP2251</strain>
    </source>
</reference>
<dbReference type="EMBL" id="VCAU01000017">
    <property type="protein sequence ID" value="KAF9891650.1"/>
    <property type="molecule type" value="Genomic_DNA"/>
</dbReference>
<dbReference type="GO" id="GO:0004806">
    <property type="term" value="F:triacylglycerol lipase activity"/>
    <property type="evidence" value="ECO:0007669"/>
    <property type="project" value="InterPro"/>
</dbReference>
<evidence type="ECO:0000313" key="4">
    <source>
        <dbReference type="Proteomes" id="UP001194746"/>
    </source>
</evidence>
<evidence type="ECO:0000256" key="2">
    <source>
        <dbReference type="SAM" id="SignalP"/>
    </source>
</evidence>
<reference evidence="3" key="1">
    <citation type="journal article" date="2019" name="Beilstein J. Org. Chem.">
        <title>Nanangenines: drimane sesquiterpenoids as the dominant metabolite cohort of a novel Australian fungus, Aspergillus nanangensis.</title>
        <authorList>
            <person name="Lacey H.J."/>
            <person name="Gilchrist C.L.M."/>
            <person name="Crombie A."/>
            <person name="Kalaitzis J.A."/>
            <person name="Vuong D."/>
            <person name="Rutledge P.J."/>
            <person name="Turner P."/>
            <person name="Pitt J.I."/>
            <person name="Lacey E."/>
            <person name="Chooi Y.H."/>
            <person name="Piggott A.M."/>
        </authorList>
    </citation>
    <scope>NUCLEOTIDE SEQUENCE</scope>
    <source>
        <strain evidence="3">MST-FP2251</strain>
    </source>
</reference>